<sequence length="81" mass="8690">MGATRASARTANSPLHGKAAWDGGYPRRRGPRPWCGATSACTLLRRCTQCVHLGVPPRPAGRVRRDAIASLVARALARLPF</sequence>
<comment type="caution">
    <text evidence="2">The sequence shown here is derived from an EMBL/GenBank/DDBJ whole genome shotgun (WGS) entry which is preliminary data.</text>
</comment>
<protein>
    <submittedName>
        <fullName evidence="2">Uncharacterized protein</fullName>
    </submittedName>
</protein>
<proteinExistence type="predicted"/>
<dbReference type="AlphaFoldDB" id="A0A8J5TCS1"/>
<accession>A0A8J5TCS1</accession>
<reference evidence="2" key="1">
    <citation type="journal article" date="2021" name="bioRxiv">
        <title>Whole Genome Assembly and Annotation of Northern Wild Rice, Zizania palustris L., Supports a Whole Genome Duplication in the Zizania Genus.</title>
        <authorList>
            <person name="Haas M."/>
            <person name="Kono T."/>
            <person name="Macchietto M."/>
            <person name="Millas R."/>
            <person name="McGilp L."/>
            <person name="Shao M."/>
            <person name="Duquette J."/>
            <person name="Hirsch C.N."/>
            <person name="Kimball J."/>
        </authorList>
    </citation>
    <scope>NUCLEOTIDE SEQUENCE</scope>
    <source>
        <tissue evidence="2">Fresh leaf tissue</tissue>
    </source>
</reference>
<dbReference type="Proteomes" id="UP000729402">
    <property type="component" value="Unassembled WGS sequence"/>
</dbReference>
<evidence type="ECO:0000313" key="2">
    <source>
        <dbReference type="EMBL" id="KAG8079930.1"/>
    </source>
</evidence>
<dbReference type="EMBL" id="JAAALK010000282">
    <property type="protein sequence ID" value="KAG8079930.1"/>
    <property type="molecule type" value="Genomic_DNA"/>
</dbReference>
<gene>
    <name evidence="2" type="ORF">GUJ93_ZPchr0007g5951</name>
</gene>
<name>A0A8J5TCS1_ZIZPA</name>
<feature type="region of interest" description="Disordered" evidence="1">
    <location>
        <begin position="1"/>
        <end position="29"/>
    </location>
</feature>
<organism evidence="2 3">
    <name type="scientific">Zizania palustris</name>
    <name type="common">Northern wild rice</name>
    <dbReference type="NCBI Taxonomy" id="103762"/>
    <lineage>
        <taxon>Eukaryota</taxon>
        <taxon>Viridiplantae</taxon>
        <taxon>Streptophyta</taxon>
        <taxon>Embryophyta</taxon>
        <taxon>Tracheophyta</taxon>
        <taxon>Spermatophyta</taxon>
        <taxon>Magnoliopsida</taxon>
        <taxon>Liliopsida</taxon>
        <taxon>Poales</taxon>
        <taxon>Poaceae</taxon>
        <taxon>BOP clade</taxon>
        <taxon>Oryzoideae</taxon>
        <taxon>Oryzeae</taxon>
        <taxon>Zizaniinae</taxon>
        <taxon>Zizania</taxon>
    </lineage>
</organism>
<keyword evidence="3" id="KW-1185">Reference proteome</keyword>
<evidence type="ECO:0000256" key="1">
    <source>
        <dbReference type="SAM" id="MobiDB-lite"/>
    </source>
</evidence>
<reference evidence="2" key="2">
    <citation type="submission" date="2021-02" db="EMBL/GenBank/DDBJ databases">
        <authorList>
            <person name="Kimball J.A."/>
            <person name="Haas M.W."/>
            <person name="Macchietto M."/>
            <person name="Kono T."/>
            <person name="Duquette J."/>
            <person name="Shao M."/>
        </authorList>
    </citation>
    <scope>NUCLEOTIDE SEQUENCE</scope>
    <source>
        <tissue evidence="2">Fresh leaf tissue</tissue>
    </source>
</reference>
<evidence type="ECO:0000313" key="3">
    <source>
        <dbReference type="Proteomes" id="UP000729402"/>
    </source>
</evidence>